<proteinExistence type="predicted"/>
<reference evidence="1 2" key="1">
    <citation type="submission" date="2019-01" db="EMBL/GenBank/DDBJ databases">
        <authorList>
            <person name="Chen W.-M."/>
        </authorList>
    </citation>
    <scope>NUCLEOTIDE SEQUENCE [LARGE SCALE GENOMIC DNA]</scope>
    <source>
        <strain evidence="1 2">CCP-7</strain>
    </source>
</reference>
<protein>
    <recommendedName>
        <fullName evidence="3">DUF2946 domain-containing protein</fullName>
    </recommendedName>
</protein>
<name>A0A437M9L6_9SPHN</name>
<dbReference type="AlphaFoldDB" id="A0A437M9L6"/>
<evidence type="ECO:0000313" key="2">
    <source>
        <dbReference type="Proteomes" id="UP000282971"/>
    </source>
</evidence>
<organism evidence="1 2">
    <name type="scientific">Sphingomonas crocodyli</name>
    <dbReference type="NCBI Taxonomy" id="1979270"/>
    <lineage>
        <taxon>Bacteria</taxon>
        <taxon>Pseudomonadati</taxon>
        <taxon>Pseudomonadota</taxon>
        <taxon>Alphaproteobacteria</taxon>
        <taxon>Sphingomonadales</taxon>
        <taxon>Sphingomonadaceae</taxon>
        <taxon>Sphingomonas</taxon>
    </lineage>
</organism>
<sequence>MRHLLNLLIAITMIWCGSHWCGEAQAAEPTGELAFLLDDHMAGDSDDADKGRGAVHGGHHHCPLAIDQRLNGGDAVRLVAAKPVARSIRALIPRGTMPLLEPPSA</sequence>
<dbReference type="OrthoDB" id="7451299at2"/>
<comment type="caution">
    <text evidence="1">The sequence shown here is derived from an EMBL/GenBank/DDBJ whole genome shotgun (WGS) entry which is preliminary data.</text>
</comment>
<evidence type="ECO:0000313" key="1">
    <source>
        <dbReference type="EMBL" id="RVT94372.1"/>
    </source>
</evidence>
<dbReference type="EMBL" id="SACN01000001">
    <property type="protein sequence ID" value="RVT94372.1"/>
    <property type="molecule type" value="Genomic_DNA"/>
</dbReference>
<evidence type="ECO:0008006" key="3">
    <source>
        <dbReference type="Google" id="ProtNLM"/>
    </source>
</evidence>
<dbReference type="RefSeq" id="WP_127743803.1">
    <property type="nucleotide sequence ID" value="NZ_SACN01000001.1"/>
</dbReference>
<gene>
    <name evidence="1" type="ORF">EOD43_11165</name>
</gene>
<dbReference type="Proteomes" id="UP000282971">
    <property type="component" value="Unassembled WGS sequence"/>
</dbReference>
<keyword evidence="2" id="KW-1185">Reference proteome</keyword>
<accession>A0A437M9L6</accession>